<evidence type="ECO:0000256" key="1">
    <source>
        <dbReference type="ARBA" id="ARBA00022676"/>
    </source>
</evidence>
<dbReference type="RefSeq" id="WP_054965306.1">
    <property type="nucleotide sequence ID" value="NZ_FMUN01000005.1"/>
</dbReference>
<dbReference type="InterPro" id="IPR002201">
    <property type="entry name" value="Glyco_trans_9"/>
</dbReference>
<dbReference type="PATRIC" id="fig|381306.5.peg.1255"/>
<dbReference type="AlphaFoldDB" id="A0A0P9GLK0"/>
<gene>
    <name evidence="3" type="ORF">SAMN05661077_2011</name>
</gene>
<sequence>MRRPHRPALNAVARSPEDTAPRAILVIRLSAIGDVVMASAVLPVLRRAYPDARIDWLAEPPADAVLAAREELGEVIRWPKAEWRGLLRRGRLWALLRAFLGLARGLRRNRYDLVLDLQGLAKSGLWARLTGAPERVGLGSREGSRWLMTRVVARDGNEERIASEYRNLVRELGLEPGAFPLAPAVSGTAREEAARALAEAGIKGPFAVLAPFTTRPQKHWLEERWADLAARIRDGMGLPVVLVGGPGDRAAAARIAARTEGEVADLAGRTGLAGSLAVLREAALCVGVDTGLTHAAIGFGTPTVALFGSTRPYLDPATPSARVLYSGLPCAPCGRRPTCGGAFHCMAAIPVDDVLAEARAVRASTGDTA</sequence>
<dbReference type="Gene3D" id="3.40.50.2000">
    <property type="entry name" value="Glycogen Phosphorylase B"/>
    <property type="match status" value="2"/>
</dbReference>
<keyword evidence="2 3" id="KW-0808">Transferase</keyword>
<dbReference type="InterPro" id="IPR051199">
    <property type="entry name" value="LPS_LOS_Heptosyltrfase"/>
</dbReference>
<evidence type="ECO:0000313" key="4">
    <source>
        <dbReference type="Proteomes" id="UP000183104"/>
    </source>
</evidence>
<dbReference type="OrthoDB" id="9767552at2"/>
<proteinExistence type="predicted"/>
<dbReference type="STRING" id="381306.AN478_03835"/>
<dbReference type="PANTHER" id="PTHR30160">
    <property type="entry name" value="TETRAACYLDISACCHARIDE 4'-KINASE-RELATED"/>
    <property type="match status" value="1"/>
</dbReference>
<keyword evidence="1" id="KW-0328">Glycosyltransferase</keyword>
<dbReference type="GO" id="GO:0009244">
    <property type="term" value="P:lipopolysaccharide core region biosynthetic process"/>
    <property type="evidence" value="ECO:0007669"/>
    <property type="project" value="TreeGrafter"/>
</dbReference>
<keyword evidence="4" id="KW-1185">Reference proteome</keyword>
<dbReference type="Pfam" id="PF01075">
    <property type="entry name" value="Glyco_transf_9"/>
    <property type="match status" value="1"/>
</dbReference>
<dbReference type="Proteomes" id="UP000183104">
    <property type="component" value="Unassembled WGS sequence"/>
</dbReference>
<reference evidence="4" key="1">
    <citation type="submission" date="2016-10" db="EMBL/GenBank/DDBJ databases">
        <authorList>
            <person name="Varghese N."/>
        </authorList>
    </citation>
    <scope>NUCLEOTIDE SEQUENCE [LARGE SCALE GENOMIC DNA]</scope>
    <source>
        <strain evidence="4">HL 19</strain>
    </source>
</reference>
<dbReference type="CDD" id="cd03789">
    <property type="entry name" value="GT9_LPS_heptosyltransferase"/>
    <property type="match status" value="1"/>
</dbReference>
<dbReference type="GO" id="GO:0008713">
    <property type="term" value="F:ADP-heptose-lipopolysaccharide heptosyltransferase activity"/>
    <property type="evidence" value="ECO:0007669"/>
    <property type="project" value="TreeGrafter"/>
</dbReference>
<dbReference type="GO" id="GO:0005829">
    <property type="term" value="C:cytosol"/>
    <property type="evidence" value="ECO:0007669"/>
    <property type="project" value="TreeGrafter"/>
</dbReference>
<name>A0A0P9GLK0_9GAMM</name>
<dbReference type="SUPFAM" id="SSF53756">
    <property type="entry name" value="UDP-Glycosyltransferase/glycogen phosphorylase"/>
    <property type="match status" value="1"/>
</dbReference>
<organism evidence="3 4">
    <name type="scientific">Thiohalorhabdus denitrificans</name>
    <dbReference type="NCBI Taxonomy" id="381306"/>
    <lineage>
        <taxon>Bacteria</taxon>
        <taxon>Pseudomonadati</taxon>
        <taxon>Pseudomonadota</taxon>
        <taxon>Gammaproteobacteria</taxon>
        <taxon>Thiohalorhabdales</taxon>
        <taxon>Thiohalorhabdaceae</taxon>
        <taxon>Thiohalorhabdus</taxon>
    </lineage>
</organism>
<evidence type="ECO:0000256" key="2">
    <source>
        <dbReference type="ARBA" id="ARBA00022679"/>
    </source>
</evidence>
<accession>A0A0P9GLK0</accession>
<evidence type="ECO:0000313" key="3">
    <source>
        <dbReference type="EMBL" id="SCY39959.1"/>
    </source>
</evidence>
<protein>
    <submittedName>
        <fullName evidence="3">Heptosyltransferase-1</fullName>
    </submittedName>
</protein>
<dbReference type="EMBL" id="FMUN01000005">
    <property type="protein sequence ID" value="SCY39959.1"/>
    <property type="molecule type" value="Genomic_DNA"/>
</dbReference>